<organism evidence="1 2">
    <name type="scientific">Taxus chinensis</name>
    <name type="common">Chinese yew</name>
    <name type="synonym">Taxus wallichiana var. chinensis</name>
    <dbReference type="NCBI Taxonomy" id="29808"/>
    <lineage>
        <taxon>Eukaryota</taxon>
        <taxon>Viridiplantae</taxon>
        <taxon>Streptophyta</taxon>
        <taxon>Embryophyta</taxon>
        <taxon>Tracheophyta</taxon>
        <taxon>Spermatophyta</taxon>
        <taxon>Pinopsida</taxon>
        <taxon>Pinidae</taxon>
        <taxon>Conifers II</taxon>
        <taxon>Cupressales</taxon>
        <taxon>Taxaceae</taxon>
        <taxon>Taxus</taxon>
    </lineage>
</organism>
<dbReference type="AlphaFoldDB" id="A0AA38FSX9"/>
<reference evidence="1 2" key="1">
    <citation type="journal article" date="2021" name="Nat. Plants">
        <title>The Taxus genome provides insights into paclitaxel biosynthesis.</title>
        <authorList>
            <person name="Xiong X."/>
            <person name="Gou J."/>
            <person name="Liao Q."/>
            <person name="Li Y."/>
            <person name="Zhou Q."/>
            <person name="Bi G."/>
            <person name="Li C."/>
            <person name="Du R."/>
            <person name="Wang X."/>
            <person name="Sun T."/>
            <person name="Guo L."/>
            <person name="Liang H."/>
            <person name="Lu P."/>
            <person name="Wu Y."/>
            <person name="Zhang Z."/>
            <person name="Ro D.K."/>
            <person name="Shang Y."/>
            <person name="Huang S."/>
            <person name="Yan J."/>
        </authorList>
    </citation>
    <scope>NUCLEOTIDE SEQUENCE [LARGE SCALE GENOMIC DNA]</scope>
    <source>
        <strain evidence="1">Ta-2019</strain>
    </source>
</reference>
<feature type="non-terminal residue" evidence="1">
    <location>
        <position position="1"/>
    </location>
</feature>
<comment type="caution">
    <text evidence="1">The sequence shown here is derived from an EMBL/GenBank/DDBJ whole genome shotgun (WGS) entry which is preliminary data.</text>
</comment>
<gene>
    <name evidence="1" type="ORF">KI387_038098</name>
</gene>
<keyword evidence="2" id="KW-1185">Reference proteome</keyword>
<proteinExistence type="predicted"/>
<evidence type="ECO:0000313" key="1">
    <source>
        <dbReference type="EMBL" id="KAH9310187.1"/>
    </source>
</evidence>
<dbReference type="EMBL" id="JAHRHJ020000007">
    <property type="protein sequence ID" value="KAH9310187.1"/>
    <property type="molecule type" value="Genomic_DNA"/>
</dbReference>
<dbReference type="Proteomes" id="UP000824469">
    <property type="component" value="Unassembled WGS sequence"/>
</dbReference>
<sequence length="66" mass="7210">SSGVGERDSHVAAVDGDADDMDKWWGSGNGVMLWSGICYSDSSVVLPHKMEKQMLCCHGWYFGISL</sequence>
<name>A0AA38FSX9_TAXCH</name>
<evidence type="ECO:0000313" key="2">
    <source>
        <dbReference type="Proteomes" id="UP000824469"/>
    </source>
</evidence>
<protein>
    <submittedName>
        <fullName evidence="1">Uncharacterized protein</fullName>
    </submittedName>
</protein>
<accession>A0AA38FSX9</accession>